<sequence length="121" mass="14985">MPGKKRRQAQSVKLNGAFRWSGKFERHRPSRRRRRRRRRRHRINTHIPTRLEHRMEDYSLIFSTCRRPFTNSESYIEFFRIHFLNHPSTFKFKYNLAPRLLLDDYTENAGDIQELWYFLTA</sequence>
<proteinExistence type="predicted"/>
<dbReference type="Proteomes" id="UP001607303">
    <property type="component" value="Unassembled WGS sequence"/>
</dbReference>
<dbReference type="EMBL" id="JAYRBN010000059">
    <property type="protein sequence ID" value="KAL2741310.1"/>
    <property type="molecule type" value="Genomic_DNA"/>
</dbReference>
<comment type="caution">
    <text evidence="1">The sequence shown here is derived from an EMBL/GenBank/DDBJ whole genome shotgun (WGS) entry which is preliminary data.</text>
</comment>
<evidence type="ECO:0000313" key="2">
    <source>
        <dbReference type="Proteomes" id="UP001607303"/>
    </source>
</evidence>
<name>A0ABD2C906_VESMC</name>
<evidence type="ECO:0000313" key="1">
    <source>
        <dbReference type="EMBL" id="KAL2741310.1"/>
    </source>
</evidence>
<reference evidence="1 2" key="1">
    <citation type="journal article" date="2024" name="Ann. Entomol. Soc. Am.">
        <title>Genomic analyses of the southern and eastern yellowjacket wasps (Hymenoptera: Vespidae) reveal evolutionary signatures of social life.</title>
        <authorList>
            <person name="Catto M.A."/>
            <person name="Caine P.B."/>
            <person name="Orr S.E."/>
            <person name="Hunt B.G."/>
            <person name="Goodisman M.A.D."/>
        </authorList>
    </citation>
    <scope>NUCLEOTIDE SEQUENCE [LARGE SCALE GENOMIC DNA]</scope>
    <source>
        <strain evidence="1">232</strain>
        <tissue evidence="1">Head and thorax</tissue>
    </source>
</reference>
<organism evidence="1 2">
    <name type="scientific">Vespula maculifrons</name>
    <name type="common">Eastern yellow jacket</name>
    <name type="synonym">Wasp</name>
    <dbReference type="NCBI Taxonomy" id="7453"/>
    <lineage>
        <taxon>Eukaryota</taxon>
        <taxon>Metazoa</taxon>
        <taxon>Ecdysozoa</taxon>
        <taxon>Arthropoda</taxon>
        <taxon>Hexapoda</taxon>
        <taxon>Insecta</taxon>
        <taxon>Pterygota</taxon>
        <taxon>Neoptera</taxon>
        <taxon>Endopterygota</taxon>
        <taxon>Hymenoptera</taxon>
        <taxon>Apocrita</taxon>
        <taxon>Aculeata</taxon>
        <taxon>Vespoidea</taxon>
        <taxon>Vespidae</taxon>
        <taxon>Vespinae</taxon>
        <taxon>Vespula</taxon>
    </lineage>
</organism>
<keyword evidence="2" id="KW-1185">Reference proteome</keyword>
<accession>A0ABD2C906</accession>
<dbReference type="AlphaFoldDB" id="A0ABD2C906"/>
<feature type="non-terminal residue" evidence="1">
    <location>
        <position position="121"/>
    </location>
</feature>
<gene>
    <name evidence="1" type="ORF">V1477_010371</name>
</gene>
<protein>
    <submittedName>
        <fullName evidence="1">Uncharacterized protein</fullName>
    </submittedName>
</protein>